<proteinExistence type="predicted"/>
<dbReference type="WBParaSite" id="Hba_04817">
    <property type="protein sequence ID" value="Hba_04817"/>
    <property type="gene ID" value="Hba_04817"/>
</dbReference>
<reference evidence="3" key="1">
    <citation type="submission" date="2016-11" db="UniProtKB">
        <authorList>
            <consortium name="WormBaseParasite"/>
        </authorList>
    </citation>
    <scope>IDENTIFICATION</scope>
</reference>
<feature type="chain" id="PRO_5009310672" evidence="1">
    <location>
        <begin position="19"/>
        <end position="75"/>
    </location>
</feature>
<keyword evidence="1" id="KW-0732">Signal</keyword>
<accession>A0A1I7WII9</accession>
<sequence>MSYIAAAPLLIYLPLFLSILIEKNHYKYNIIPFKVENKVLQPVLSFNRIKTIYMILFSSSKENFKKYSLIIFNSK</sequence>
<evidence type="ECO:0000256" key="1">
    <source>
        <dbReference type="SAM" id="SignalP"/>
    </source>
</evidence>
<name>A0A1I7WII9_HETBA</name>
<protein>
    <submittedName>
        <fullName evidence="3">Uncharacterized protein</fullName>
    </submittedName>
</protein>
<keyword evidence="2" id="KW-1185">Reference proteome</keyword>
<dbReference type="AlphaFoldDB" id="A0A1I7WII9"/>
<organism evidence="2 3">
    <name type="scientific">Heterorhabditis bacteriophora</name>
    <name type="common">Entomopathogenic nematode worm</name>
    <dbReference type="NCBI Taxonomy" id="37862"/>
    <lineage>
        <taxon>Eukaryota</taxon>
        <taxon>Metazoa</taxon>
        <taxon>Ecdysozoa</taxon>
        <taxon>Nematoda</taxon>
        <taxon>Chromadorea</taxon>
        <taxon>Rhabditida</taxon>
        <taxon>Rhabditina</taxon>
        <taxon>Rhabditomorpha</taxon>
        <taxon>Strongyloidea</taxon>
        <taxon>Heterorhabditidae</taxon>
        <taxon>Heterorhabditis</taxon>
    </lineage>
</organism>
<evidence type="ECO:0000313" key="2">
    <source>
        <dbReference type="Proteomes" id="UP000095283"/>
    </source>
</evidence>
<feature type="signal peptide" evidence="1">
    <location>
        <begin position="1"/>
        <end position="18"/>
    </location>
</feature>
<dbReference type="Proteomes" id="UP000095283">
    <property type="component" value="Unplaced"/>
</dbReference>
<evidence type="ECO:0000313" key="3">
    <source>
        <dbReference type="WBParaSite" id="Hba_04817"/>
    </source>
</evidence>